<dbReference type="InterPro" id="IPR050595">
    <property type="entry name" value="Bact_response_regulator"/>
</dbReference>
<dbReference type="GO" id="GO:0000160">
    <property type="term" value="P:phosphorelay signal transduction system"/>
    <property type="evidence" value="ECO:0007669"/>
    <property type="project" value="InterPro"/>
</dbReference>
<protein>
    <submittedName>
        <fullName evidence="4">Response regulator receiver domain-containing protein</fullName>
    </submittedName>
</protein>
<dbReference type="SUPFAM" id="SSF52172">
    <property type="entry name" value="CheY-like"/>
    <property type="match status" value="1"/>
</dbReference>
<dbReference type="PROSITE" id="PS50110">
    <property type="entry name" value="RESPONSE_REGULATORY"/>
    <property type="match status" value="1"/>
</dbReference>
<dbReference type="STRING" id="947013.SAMN04488109_6745"/>
<evidence type="ECO:0000313" key="4">
    <source>
        <dbReference type="EMBL" id="SHI01018.1"/>
    </source>
</evidence>
<evidence type="ECO:0000256" key="2">
    <source>
        <dbReference type="PROSITE-ProRule" id="PRU00169"/>
    </source>
</evidence>
<dbReference type="EMBL" id="FQWQ01000006">
    <property type="protein sequence ID" value="SHI01018.1"/>
    <property type="molecule type" value="Genomic_DNA"/>
</dbReference>
<dbReference type="CDD" id="cd17546">
    <property type="entry name" value="REC_hyHK_CKI1_RcsC-like"/>
    <property type="match status" value="1"/>
</dbReference>
<feature type="modified residue" description="4-aspartylphosphate" evidence="2">
    <location>
        <position position="52"/>
    </location>
</feature>
<proteinExistence type="predicted"/>
<evidence type="ECO:0000256" key="1">
    <source>
        <dbReference type="ARBA" id="ARBA00022553"/>
    </source>
</evidence>
<dbReference type="Gene3D" id="3.40.50.2300">
    <property type="match status" value="1"/>
</dbReference>
<dbReference type="OrthoDB" id="9796457at2"/>
<name>A0A1M5XN92_9BACT</name>
<sequence length="122" mass="13571">MKKKVLYVEDDAINALVMKKLLGTHYDVSHTPDGETCLALLATEPFDMILMDINLGHGQMNGVEILHAIKNNPTTAGITVIAVTSYALPEDEQRFLQEGFSDYLAKPVDRKLLLDTLHQYLG</sequence>
<accession>A0A1M5XN92</accession>
<reference evidence="4 5" key="1">
    <citation type="submission" date="2016-11" db="EMBL/GenBank/DDBJ databases">
        <authorList>
            <person name="Jaros S."/>
            <person name="Januszkiewicz K."/>
            <person name="Wedrychowicz H."/>
        </authorList>
    </citation>
    <scope>NUCLEOTIDE SEQUENCE [LARGE SCALE GENOMIC DNA]</scope>
    <source>
        <strain evidence="4 5">DSM 24574</strain>
    </source>
</reference>
<dbReference type="RefSeq" id="WP_073143303.1">
    <property type="nucleotide sequence ID" value="NZ_FQWQ01000006.1"/>
</dbReference>
<dbReference type="SMART" id="SM00448">
    <property type="entry name" value="REC"/>
    <property type="match status" value="1"/>
</dbReference>
<evidence type="ECO:0000313" key="5">
    <source>
        <dbReference type="Proteomes" id="UP000184212"/>
    </source>
</evidence>
<dbReference type="InterPro" id="IPR001789">
    <property type="entry name" value="Sig_transdc_resp-reg_receiver"/>
</dbReference>
<dbReference type="Proteomes" id="UP000184212">
    <property type="component" value="Unassembled WGS sequence"/>
</dbReference>
<dbReference type="Pfam" id="PF00072">
    <property type="entry name" value="Response_reg"/>
    <property type="match status" value="1"/>
</dbReference>
<feature type="domain" description="Response regulatory" evidence="3">
    <location>
        <begin position="4"/>
        <end position="121"/>
    </location>
</feature>
<organism evidence="4 5">
    <name type="scientific">Chryseolinea serpens</name>
    <dbReference type="NCBI Taxonomy" id="947013"/>
    <lineage>
        <taxon>Bacteria</taxon>
        <taxon>Pseudomonadati</taxon>
        <taxon>Bacteroidota</taxon>
        <taxon>Cytophagia</taxon>
        <taxon>Cytophagales</taxon>
        <taxon>Fulvivirgaceae</taxon>
        <taxon>Chryseolinea</taxon>
    </lineage>
</organism>
<dbReference type="AlphaFoldDB" id="A0A1M5XN92"/>
<keyword evidence="5" id="KW-1185">Reference proteome</keyword>
<dbReference type="PANTHER" id="PTHR44591:SF3">
    <property type="entry name" value="RESPONSE REGULATORY DOMAIN-CONTAINING PROTEIN"/>
    <property type="match status" value="1"/>
</dbReference>
<gene>
    <name evidence="4" type="ORF">SAMN04488109_6745</name>
</gene>
<dbReference type="PANTHER" id="PTHR44591">
    <property type="entry name" value="STRESS RESPONSE REGULATOR PROTEIN 1"/>
    <property type="match status" value="1"/>
</dbReference>
<evidence type="ECO:0000259" key="3">
    <source>
        <dbReference type="PROSITE" id="PS50110"/>
    </source>
</evidence>
<dbReference type="InterPro" id="IPR011006">
    <property type="entry name" value="CheY-like_superfamily"/>
</dbReference>
<keyword evidence="1 2" id="KW-0597">Phosphoprotein</keyword>